<dbReference type="Gene3D" id="3.10.490.10">
    <property type="entry name" value="Gamma-glutamyl cyclotransferase-like"/>
    <property type="match status" value="1"/>
</dbReference>
<dbReference type="InterPro" id="IPR036568">
    <property type="entry name" value="GGCT-like_sf"/>
</dbReference>
<evidence type="ECO:0000256" key="2">
    <source>
        <dbReference type="PIRSR" id="PIRSR617939-1"/>
    </source>
</evidence>
<keyword evidence="6" id="KW-1185">Reference proteome</keyword>
<dbReference type="PANTHER" id="PTHR12935:SF0">
    <property type="entry name" value="GAMMA-GLUTAMYLCYCLOTRANSFERASE"/>
    <property type="match status" value="1"/>
</dbReference>
<dbReference type="PANTHER" id="PTHR12935">
    <property type="entry name" value="GAMMA-GLUTAMYLCYCLOTRANSFERASE"/>
    <property type="match status" value="1"/>
</dbReference>
<organism evidence="5 6">
    <name type="scientific">Parablautia muri</name>
    <dbReference type="NCBI Taxonomy" id="2320879"/>
    <lineage>
        <taxon>Bacteria</taxon>
        <taxon>Bacillati</taxon>
        <taxon>Bacillota</taxon>
        <taxon>Clostridia</taxon>
        <taxon>Lachnospirales</taxon>
        <taxon>Lachnospiraceae</taxon>
        <taxon>Parablautia</taxon>
    </lineage>
</organism>
<dbReference type="EMBL" id="QZDT01000080">
    <property type="protein sequence ID" value="NBJ95319.1"/>
    <property type="molecule type" value="Genomic_DNA"/>
</dbReference>
<name>A0A9X5GUM1_9FIRM</name>
<feature type="binding site" evidence="3">
    <location>
        <position position="124"/>
    </location>
    <ligand>
        <name>substrate</name>
    </ligand>
</feature>
<dbReference type="OrthoDB" id="158990at2"/>
<dbReference type="AlphaFoldDB" id="A0A9X5GUM1"/>
<dbReference type="InterPro" id="IPR009288">
    <property type="entry name" value="AIG2-like_dom"/>
</dbReference>
<feature type="binding site" evidence="3">
    <location>
        <begin position="6"/>
        <end position="11"/>
    </location>
    <ligand>
        <name>substrate</name>
    </ligand>
</feature>
<protein>
    <submittedName>
        <fullName evidence="5">Gamma-glutamylcyclotransferase</fullName>
    </submittedName>
</protein>
<keyword evidence="1" id="KW-0456">Lyase</keyword>
<dbReference type="InterPro" id="IPR013024">
    <property type="entry name" value="GGCT-like"/>
</dbReference>
<gene>
    <name evidence="5" type="ORF">D5281_22975</name>
</gene>
<dbReference type="GO" id="GO:0003839">
    <property type="term" value="F:gamma-glutamylcyclotransferase activity"/>
    <property type="evidence" value="ECO:0007669"/>
    <property type="project" value="InterPro"/>
</dbReference>
<evidence type="ECO:0000313" key="6">
    <source>
        <dbReference type="Proteomes" id="UP001154420"/>
    </source>
</evidence>
<feature type="domain" description="Gamma-glutamylcyclotransferase AIG2-like" evidence="4">
    <location>
        <begin position="7"/>
        <end position="113"/>
    </location>
</feature>
<evidence type="ECO:0000313" key="5">
    <source>
        <dbReference type="EMBL" id="NBJ95319.1"/>
    </source>
</evidence>
<dbReference type="CDD" id="cd06661">
    <property type="entry name" value="GGCT_like"/>
    <property type="match status" value="1"/>
</dbReference>
<dbReference type="Pfam" id="PF06094">
    <property type="entry name" value="GGACT"/>
    <property type="match status" value="1"/>
</dbReference>
<accession>A0A9X5GUM1</accession>
<proteinExistence type="predicted"/>
<dbReference type="SUPFAM" id="SSF110857">
    <property type="entry name" value="Gamma-glutamyl cyclotransferase-like"/>
    <property type="match status" value="1"/>
</dbReference>
<reference evidence="5" key="1">
    <citation type="submission" date="2018-09" db="EMBL/GenBank/DDBJ databases">
        <title>Murine metabolic-syndrome-specific gut microbial biobank.</title>
        <authorList>
            <person name="Liu C."/>
        </authorList>
    </citation>
    <scope>NUCLEOTIDE SEQUENCE</scope>
    <source>
        <strain evidence="5">D42-62</strain>
    </source>
</reference>
<dbReference type="Proteomes" id="UP001154420">
    <property type="component" value="Unassembled WGS sequence"/>
</dbReference>
<evidence type="ECO:0000256" key="1">
    <source>
        <dbReference type="ARBA" id="ARBA00023239"/>
    </source>
</evidence>
<comment type="caution">
    <text evidence="5">The sequence shown here is derived from an EMBL/GenBank/DDBJ whole genome shotgun (WGS) entry which is preliminary data.</text>
</comment>
<dbReference type="InterPro" id="IPR017939">
    <property type="entry name" value="G-Glutamylcylcotransferase"/>
</dbReference>
<evidence type="ECO:0000259" key="4">
    <source>
        <dbReference type="Pfam" id="PF06094"/>
    </source>
</evidence>
<sequence length="227" mass="25830">MEKRYYIAYGSNLNIRQMRMRCPGARIIGTSVVEGYRLLFKGSKTGSYLTIEPQEGASVPVAAWAVTEEDEAALDRYEGFPSFYYKKEMELPLKGIKTGKVRRRKVFVYIMHEDRPLGLPSEFYMETCLQGYRSFGFDEAFLEQAYADSSGEAQEFPGGWKTGDACFMVTNRKNGCTGNYTVLGFDGKYFWLQNSRGSRYRASAGRMFRSREEALGIREPAAKEGLE</sequence>
<evidence type="ECO:0000256" key="3">
    <source>
        <dbReference type="PIRSR" id="PIRSR617939-2"/>
    </source>
</evidence>
<feature type="active site" description="Proton acceptor" evidence="2">
    <location>
        <position position="78"/>
    </location>
</feature>